<dbReference type="RefSeq" id="XP_031563169.1">
    <property type="nucleotide sequence ID" value="XM_031707309.1"/>
</dbReference>
<organism evidence="3 4">
    <name type="scientific">Actinia tenebrosa</name>
    <name type="common">Australian red waratah sea anemone</name>
    <dbReference type="NCBI Taxonomy" id="6105"/>
    <lineage>
        <taxon>Eukaryota</taxon>
        <taxon>Metazoa</taxon>
        <taxon>Cnidaria</taxon>
        <taxon>Anthozoa</taxon>
        <taxon>Hexacorallia</taxon>
        <taxon>Actiniaria</taxon>
        <taxon>Actiniidae</taxon>
        <taxon>Actinia</taxon>
    </lineage>
</organism>
<evidence type="ECO:0000259" key="2">
    <source>
        <dbReference type="Pfam" id="PF00892"/>
    </source>
</evidence>
<dbReference type="PANTHER" id="PTHR31965">
    <property type="entry name" value="TRANSMEMBRANE PROTEIN 42"/>
    <property type="match status" value="1"/>
</dbReference>
<keyword evidence="1" id="KW-1133">Transmembrane helix</keyword>
<dbReference type="InterPro" id="IPR037185">
    <property type="entry name" value="EmrE-like"/>
</dbReference>
<dbReference type="Pfam" id="PF00892">
    <property type="entry name" value="EamA"/>
    <property type="match status" value="1"/>
</dbReference>
<keyword evidence="3" id="KW-1185">Reference proteome</keyword>
<name>A0A6P8I3N4_ACTTE</name>
<dbReference type="PANTHER" id="PTHR31965:SF1">
    <property type="entry name" value="TRANSMEMBRANE PROTEIN 42"/>
    <property type="match status" value="1"/>
</dbReference>
<protein>
    <submittedName>
        <fullName evidence="4">Transmembrane protein 42-like</fullName>
    </submittedName>
</protein>
<dbReference type="InterPro" id="IPR039632">
    <property type="entry name" value="TMEM42"/>
</dbReference>
<dbReference type="InParanoid" id="A0A6P8I3N4"/>
<feature type="transmembrane region" description="Helical" evidence="1">
    <location>
        <begin position="54"/>
        <end position="78"/>
    </location>
</feature>
<feature type="transmembrane region" description="Helical" evidence="1">
    <location>
        <begin position="90"/>
        <end position="111"/>
    </location>
</feature>
<dbReference type="InterPro" id="IPR000620">
    <property type="entry name" value="EamA_dom"/>
</dbReference>
<proteinExistence type="predicted"/>
<dbReference type="OrthoDB" id="5854584at2759"/>
<feature type="transmembrane region" description="Helical" evidence="1">
    <location>
        <begin position="117"/>
        <end position="133"/>
    </location>
</feature>
<evidence type="ECO:0000256" key="1">
    <source>
        <dbReference type="SAM" id="Phobius"/>
    </source>
</evidence>
<dbReference type="AlphaFoldDB" id="A0A6P8I3N4"/>
<reference evidence="4" key="1">
    <citation type="submission" date="2025-08" db="UniProtKB">
        <authorList>
            <consortium name="RefSeq"/>
        </authorList>
    </citation>
    <scope>IDENTIFICATION</scope>
    <source>
        <tissue evidence="4">Tentacle</tissue>
    </source>
</reference>
<evidence type="ECO:0000313" key="4">
    <source>
        <dbReference type="RefSeq" id="XP_031563169.1"/>
    </source>
</evidence>
<evidence type="ECO:0000313" key="3">
    <source>
        <dbReference type="Proteomes" id="UP000515163"/>
    </source>
</evidence>
<sequence>MLGLTLAIAAGSSAATASSFAKLAMSPEILRRFVCHDILLSLAVSSQQPNLCSWMVISCRVLSFVLVFIFNALMWTLFVKSLRKCSSTAVATVTNTGSNLVCTAILGVTFFEESQSLRWWIGASLILMGLILIHHSSKTNNILDNTDQELSNKDKKE</sequence>
<gene>
    <name evidence="4" type="primary">LOC116298764</name>
</gene>
<dbReference type="GO" id="GO:0016020">
    <property type="term" value="C:membrane"/>
    <property type="evidence" value="ECO:0007669"/>
    <property type="project" value="InterPro"/>
</dbReference>
<keyword evidence="1" id="KW-0812">Transmembrane</keyword>
<dbReference type="KEGG" id="aten:116298764"/>
<dbReference type="Proteomes" id="UP000515163">
    <property type="component" value="Unplaced"/>
</dbReference>
<keyword evidence="1" id="KW-0472">Membrane</keyword>
<feature type="domain" description="EamA" evidence="2">
    <location>
        <begin position="2"/>
        <end position="133"/>
    </location>
</feature>
<dbReference type="FunCoup" id="A0A6P8I3N4">
    <property type="interactions" value="43"/>
</dbReference>
<accession>A0A6P8I3N4</accession>
<dbReference type="Gene3D" id="1.10.3730.20">
    <property type="match status" value="1"/>
</dbReference>
<dbReference type="GeneID" id="116298764"/>
<dbReference type="SUPFAM" id="SSF103481">
    <property type="entry name" value="Multidrug resistance efflux transporter EmrE"/>
    <property type="match status" value="1"/>
</dbReference>